<feature type="transmembrane region" description="Helical" evidence="7">
    <location>
        <begin position="134"/>
        <end position="152"/>
    </location>
</feature>
<organism evidence="8 9">
    <name type="scientific">Caldanaerobius fijiensis DSM 17918</name>
    <dbReference type="NCBI Taxonomy" id="1121256"/>
    <lineage>
        <taxon>Bacteria</taxon>
        <taxon>Bacillati</taxon>
        <taxon>Bacillota</taxon>
        <taxon>Clostridia</taxon>
        <taxon>Thermoanaerobacterales</taxon>
        <taxon>Thermoanaerobacteraceae</taxon>
        <taxon>Caldanaerobius</taxon>
    </lineage>
</organism>
<reference evidence="8 9" key="1">
    <citation type="submission" date="2016-11" db="EMBL/GenBank/DDBJ databases">
        <authorList>
            <person name="Jaros S."/>
            <person name="Januszkiewicz K."/>
            <person name="Wedrychowicz H."/>
        </authorList>
    </citation>
    <scope>NUCLEOTIDE SEQUENCE [LARGE SCALE GENOMIC DNA]</scope>
    <source>
        <strain evidence="8 9">DSM 17918</strain>
    </source>
</reference>
<accession>A0A1M4W8N1</accession>
<feature type="transmembrane region" description="Helical" evidence="7">
    <location>
        <begin position="222"/>
        <end position="241"/>
    </location>
</feature>
<dbReference type="PANTHER" id="PTHR30106:SF2">
    <property type="entry name" value="UPF0324 INNER MEMBRANE PROTEIN YEIH"/>
    <property type="match status" value="1"/>
</dbReference>
<feature type="transmembrane region" description="Helical" evidence="7">
    <location>
        <begin position="191"/>
        <end position="210"/>
    </location>
</feature>
<evidence type="ECO:0000256" key="3">
    <source>
        <dbReference type="ARBA" id="ARBA00022475"/>
    </source>
</evidence>
<dbReference type="AlphaFoldDB" id="A0A1M4W8N1"/>
<sequence length="341" mass="36883">MEKDISLNQELRKENQIIIKAKGILLTIIIAVLSKLLVTYPYLSIMGTMVLAILAGIAWRSIFDVPESLSPGIDFTAKKILRYGIILMGIRLNFSKILESGYRVILLDILVIAFAITLIYTLGKLFNVQKNLSLLVGIGTGVCGAAAIAAVAPLIDADENETTISIAIIAILGTIFTILYTFLFPALHLNPYVYGIFSGSTLHELGHVIAAATKGGSTSLDIAVIVKLGRVALLVPVAFIINAIFRNNIYKNSGIKKISVPWFIMGFLAFSLINTFNILPKPVVDIIIQVSIFLLTMAMAALGLNVRISSIKSIGLKVLLIGIIGSIVISVFGYIFVNALY</sequence>
<dbReference type="InterPro" id="IPR018383">
    <property type="entry name" value="UPF0324_pro"/>
</dbReference>
<evidence type="ECO:0000256" key="1">
    <source>
        <dbReference type="ARBA" id="ARBA00004651"/>
    </source>
</evidence>
<dbReference type="PANTHER" id="PTHR30106">
    <property type="entry name" value="INNER MEMBRANE PROTEIN YEIH-RELATED"/>
    <property type="match status" value="1"/>
</dbReference>
<evidence type="ECO:0000256" key="5">
    <source>
        <dbReference type="ARBA" id="ARBA00022989"/>
    </source>
</evidence>
<evidence type="ECO:0000256" key="6">
    <source>
        <dbReference type="ARBA" id="ARBA00023136"/>
    </source>
</evidence>
<evidence type="ECO:0000313" key="9">
    <source>
        <dbReference type="Proteomes" id="UP000184088"/>
    </source>
</evidence>
<keyword evidence="3" id="KW-1003">Cell membrane</keyword>
<keyword evidence="6 7" id="KW-0472">Membrane</keyword>
<feature type="transmembrane region" description="Helical" evidence="7">
    <location>
        <begin position="318"/>
        <end position="337"/>
    </location>
</feature>
<comment type="similarity">
    <text evidence="2">Belongs to the UPF0324 family.</text>
</comment>
<evidence type="ECO:0000256" key="4">
    <source>
        <dbReference type="ARBA" id="ARBA00022692"/>
    </source>
</evidence>
<feature type="transmembrane region" description="Helical" evidence="7">
    <location>
        <begin position="17"/>
        <end position="34"/>
    </location>
</feature>
<feature type="transmembrane region" description="Helical" evidence="7">
    <location>
        <begin position="286"/>
        <end position="306"/>
    </location>
</feature>
<proteinExistence type="inferred from homology"/>
<dbReference type="STRING" id="1121256.SAMN02746089_00789"/>
<feature type="transmembrane region" description="Helical" evidence="7">
    <location>
        <begin position="164"/>
        <end position="184"/>
    </location>
</feature>
<feature type="transmembrane region" description="Helical" evidence="7">
    <location>
        <begin position="104"/>
        <end position="122"/>
    </location>
</feature>
<evidence type="ECO:0000313" key="8">
    <source>
        <dbReference type="EMBL" id="SHE77453.1"/>
    </source>
</evidence>
<name>A0A1M4W8N1_9THEO</name>
<gene>
    <name evidence="8" type="ORF">SAMN02746089_00789</name>
</gene>
<keyword evidence="9" id="KW-1185">Reference proteome</keyword>
<dbReference type="Pfam" id="PF03601">
    <property type="entry name" value="Cons_hypoth698"/>
    <property type="match status" value="1"/>
</dbReference>
<dbReference type="Proteomes" id="UP000184088">
    <property type="component" value="Unassembled WGS sequence"/>
</dbReference>
<evidence type="ECO:0000256" key="2">
    <source>
        <dbReference type="ARBA" id="ARBA00007977"/>
    </source>
</evidence>
<keyword evidence="4 7" id="KW-0812">Transmembrane</keyword>
<dbReference type="GO" id="GO:0005886">
    <property type="term" value="C:plasma membrane"/>
    <property type="evidence" value="ECO:0007669"/>
    <property type="project" value="UniProtKB-SubCell"/>
</dbReference>
<feature type="transmembrane region" description="Helical" evidence="7">
    <location>
        <begin position="262"/>
        <end position="280"/>
    </location>
</feature>
<dbReference type="EMBL" id="FQVH01000005">
    <property type="protein sequence ID" value="SHE77453.1"/>
    <property type="molecule type" value="Genomic_DNA"/>
</dbReference>
<dbReference type="RefSeq" id="WP_073341919.1">
    <property type="nucleotide sequence ID" value="NZ_FQVH01000005.1"/>
</dbReference>
<protein>
    <submittedName>
        <fullName evidence="8">Conserved hypothetical integral membrane protein</fullName>
    </submittedName>
</protein>
<dbReference type="OrthoDB" id="9811391at2"/>
<keyword evidence="5 7" id="KW-1133">Transmembrane helix</keyword>
<evidence type="ECO:0000256" key="7">
    <source>
        <dbReference type="SAM" id="Phobius"/>
    </source>
</evidence>
<comment type="subcellular location">
    <subcellularLocation>
        <location evidence="1">Cell membrane</location>
        <topology evidence="1">Multi-pass membrane protein</topology>
    </subcellularLocation>
</comment>